<dbReference type="InterPro" id="IPR001611">
    <property type="entry name" value="Leu-rich_rpt"/>
</dbReference>
<dbReference type="Gene3D" id="3.80.10.10">
    <property type="entry name" value="Ribonuclease Inhibitor"/>
    <property type="match status" value="7"/>
</dbReference>
<dbReference type="InterPro" id="IPR003591">
    <property type="entry name" value="Leu-rich_rpt_typical-subtyp"/>
</dbReference>
<name>A0A1B6CFS9_9HEMI</name>
<evidence type="ECO:0000256" key="1">
    <source>
        <dbReference type="ARBA" id="ARBA00022614"/>
    </source>
</evidence>
<sequence length="981" mass="111602">KDLSRLYLRGNSITKIENFSFNPQKILEVLDLGENDIETIDGIVTDGSLKVNDLFLDNNRIKRLPALVFKGLGIKRMYLSANRIQEIDDRAFDGLDDSLQLLQLDENDISKFPKKISKFKTLVYLDVSHNKFTNSSLESLPSSLLEISLSGNLLTSIPKYTLRNCMKLKTLNIGYNILFEITSDDFEDWSSSLETLVLKSNRIDKLNEYVFKHTSNLRTLDLSFNEIQYIHPESFAGVETALQYLDIRNGLRMDDFPEDGLRPLNSLLRLTLDANNLKAIKNTSIYGLASLKYLNLNYNLFTALPKGVFHPNVHKNLEDIRFEFNLLNDIDSDVFSSMLRLKKIFLNGNNILVVKTNAFNQLPKLEILDLSDNAVEVIHQNAFVDLPSLGSLFLQGNRMKEFSLGVFKNVTDRTHPLILNVSNNKIEDLYSNDPGLEISTRIVDLSRNRISSIPRDFFQALRGSLRKLLLGHNSLTEVGEDTFAVLDQLETLLLDHNKIFMLHKKSFTRLVKLQFLDISNNHIKQLEAGQFYDLSDLRVLDLSHNEIRSLPRDVFRGTVLDNVNLSSNSFVALPAGSLAEIGYTLRYLDLSVNNIEHIDRSMFHDVPFLISLNLCDNKLTLLPDNAFLNLGRILRLSLCGNGIKSDFGELLKHAQNLKYLDLSNLGLLSIPAVPSSNLISLKLSSNSLQGCQKQSLEKLQHLRSLLLNDNTIETIGPGVWSSVPMLEELDISSNPLKILTKSSFHGLNNLRILNIENLPKLERLDSGTFAKQAVLHSLRIQTWPRIERYRFRLASVTAGIPSLKTLSVDIMENSLTDQLKGGFSRRLEELTITGGSLLAVNPDAFDGIDKIDRLKLTVENTSISEVPAKVLRNLVKIKHLTLIFKRNQLKTFDLENLYKNSSNWETFGTKIISGGIVIMDDALQCDQKVLWMSRWMRRWYCEHFSALEGTEFRKMRMQCFDPLTRQNRSVLNPKSLFFESN</sequence>
<feature type="non-terminal residue" evidence="3">
    <location>
        <position position="981"/>
    </location>
</feature>
<dbReference type="AlphaFoldDB" id="A0A1B6CFS9"/>
<dbReference type="SMART" id="SM00365">
    <property type="entry name" value="LRR_SD22"/>
    <property type="match status" value="8"/>
</dbReference>
<keyword evidence="1" id="KW-0433">Leucine-rich repeat</keyword>
<feature type="non-terminal residue" evidence="3">
    <location>
        <position position="1"/>
    </location>
</feature>
<evidence type="ECO:0000313" key="3">
    <source>
        <dbReference type="EMBL" id="JAS12346.1"/>
    </source>
</evidence>
<dbReference type="SUPFAM" id="SSF52047">
    <property type="entry name" value="RNI-like"/>
    <property type="match status" value="1"/>
</dbReference>
<dbReference type="PROSITE" id="PS51450">
    <property type="entry name" value="LRR"/>
    <property type="match status" value="5"/>
</dbReference>
<evidence type="ECO:0000256" key="2">
    <source>
        <dbReference type="ARBA" id="ARBA00022737"/>
    </source>
</evidence>
<proteinExistence type="predicted"/>
<dbReference type="SMART" id="SM00364">
    <property type="entry name" value="LRR_BAC"/>
    <property type="match status" value="7"/>
</dbReference>
<organism evidence="3">
    <name type="scientific">Clastoptera arizonana</name>
    <name type="common">Arizona spittle bug</name>
    <dbReference type="NCBI Taxonomy" id="38151"/>
    <lineage>
        <taxon>Eukaryota</taxon>
        <taxon>Metazoa</taxon>
        <taxon>Ecdysozoa</taxon>
        <taxon>Arthropoda</taxon>
        <taxon>Hexapoda</taxon>
        <taxon>Insecta</taxon>
        <taxon>Pterygota</taxon>
        <taxon>Neoptera</taxon>
        <taxon>Paraneoptera</taxon>
        <taxon>Hemiptera</taxon>
        <taxon>Auchenorrhyncha</taxon>
        <taxon>Cercopoidea</taxon>
        <taxon>Clastopteridae</taxon>
        <taxon>Clastoptera</taxon>
    </lineage>
</organism>
<dbReference type="SMART" id="SM00369">
    <property type="entry name" value="LRR_TYP"/>
    <property type="match status" value="22"/>
</dbReference>
<dbReference type="FunFam" id="3.80.10.10:FF:001164">
    <property type="entry name" value="GH01279p"/>
    <property type="match status" value="1"/>
</dbReference>
<gene>
    <name evidence="3" type="ORF">g.676</name>
</gene>
<dbReference type="PANTHER" id="PTHR45712">
    <property type="entry name" value="AGAP008170-PA"/>
    <property type="match status" value="1"/>
</dbReference>
<dbReference type="EMBL" id="GEDC01024952">
    <property type="protein sequence ID" value="JAS12346.1"/>
    <property type="molecule type" value="Transcribed_RNA"/>
</dbReference>
<dbReference type="InterPro" id="IPR032675">
    <property type="entry name" value="LRR_dom_sf"/>
</dbReference>
<dbReference type="GO" id="GO:0005615">
    <property type="term" value="C:extracellular space"/>
    <property type="evidence" value="ECO:0007669"/>
    <property type="project" value="TreeGrafter"/>
</dbReference>
<keyword evidence="2" id="KW-0677">Repeat</keyword>
<protein>
    <recommendedName>
        <fullName evidence="4">LRRCT domain-containing protein</fullName>
    </recommendedName>
</protein>
<dbReference type="InterPro" id="IPR050333">
    <property type="entry name" value="SLRP"/>
</dbReference>
<dbReference type="SUPFAM" id="SSF52058">
    <property type="entry name" value="L domain-like"/>
    <property type="match status" value="3"/>
</dbReference>
<reference evidence="3" key="1">
    <citation type="submission" date="2015-12" db="EMBL/GenBank/DDBJ databases">
        <title>De novo transcriptome assembly of four potential Pierce s Disease insect vectors from Arizona vineyards.</title>
        <authorList>
            <person name="Tassone E.E."/>
        </authorList>
    </citation>
    <scope>NUCLEOTIDE SEQUENCE</scope>
</reference>
<accession>A0A1B6CFS9</accession>
<dbReference type="PANTHER" id="PTHR45712:SF22">
    <property type="entry name" value="INSULIN-LIKE GROWTH FACTOR-BINDING PROTEIN COMPLEX ACID LABILE SUBUNIT"/>
    <property type="match status" value="1"/>
</dbReference>
<evidence type="ECO:0008006" key="4">
    <source>
        <dbReference type="Google" id="ProtNLM"/>
    </source>
</evidence>
<dbReference type="Pfam" id="PF13855">
    <property type="entry name" value="LRR_8"/>
    <property type="match status" value="9"/>
</dbReference>